<proteinExistence type="predicted"/>
<accession>A0A0S3TG01</accession>
<dbReference type="Pfam" id="PF08795">
    <property type="entry name" value="DUF1796"/>
    <property type="match status" value="1"/>
</dbReference>
<reference evidence="1" key="1">
    <citation type="journal article" date="2015" name="Fish Pathol.">
        <title>Structure of Genetic Loci for Capsular Polysaccharide Biosynthesis in Streptococcus parauberis isolated from Japanese flounder.</title>
        <authorList>
            <person name="Tu C."/>
            <person name="Suga K."/>
            <person name="Kanai K."/>
        </authorList>
    </citation>
    <scope>NUCLEOTIDE SEQUENCE</scope>
    <source>
        <strain evidence="1">KRS-02083</strain>
    </source>
</reference>
<protein>
    <submittedName>
        <fullName evidence="1">Uncharacterized protein</fullName>
    </submittedName>
</protein>
<dbReference type="EMBL" id="LC060252">
    <property type="protein sequence ID" value="BAU04006.1"/>
    <property type="molecule type" value="Genomic_DNA"/>
</dbReference>
<evidence type="ECO:0000313" key="1">
    <source>
        <dbReference type="EMBL" id="BAU04006.1"/>
    </source>
</evidence>
<organism evidence="1">
    <name type="scientific">Streptococcus parauberis</name>
    <dbReference type="NCBI Taxonomy" id="1348"/>
    <lineage>
        <taxon>Bacteria</taxon>
        <taxon>Bacillati</taxon>
        <taxon>Bacillota</taxon>
        <taxon>Bacilli</taxon>
        <taxon>Lactobacillales</taxon>
        <taxon>Streptococcaceae</taxon>
        <taxon>Streptococcus</taxon>
    </lineage>
</organism>
<dbReference type="InterPro" id="IPR014903">
    <property type="entry name" value="DUF1796"/>
</dbReference>
<dbReference type="AlphaFoldDB" id="A0A0S3TG01"/>
<dbReference type="RefSeq" id="WP_003108319.1">
    <property type="nucleotide sequence ID" value="NZ_CP025420.1"/>
</dbReference>
<name>A0A0S3TG01_9STRE</name>
<sequence>MENFKRTNFKHIVSLGYFCSIAQDLEKLGLRDRSYPFDWCITNFEKNIELINNHFDNLLNEEFLSQSEEIPHHYKNELYDFYFFHDFNDTEPLLEQLITVKTKYDRRIKAFYETIEQPTLFIRYISPQDIDSSGNSTELKYIENSKNDILQTLKQFNEKNEIIYISNDNLMSDKIKLYHVSKDTGDIVSRSPLYKQKQLFDYFSRLNFPNREENLNFFLNKKKSNNGLISKINRKISKLYKKHYQHSKRYKE</sequence>
<gene>
    <name evidence="1" type="primary">cps1aO</name>
</gene>